<dbReference type="AlphaFoldDB" id="A0A897N6I6"/>
<evidence type="ECO:0000313" key="3">
    <source>
        <dbReference type="Proteomes" id="UP000662973"/>
    </source>
</evidence>
<proteinExistence type="predicted"/>
<keyword evidence="1" id="KW-0812">Transmembrane</keyword>
<organism evidence="2 3">
    <name type="scientific">Halapricum desulfuricans</name>
    <dbReference type="NCBI Taxonomy" id="2841257"/>
    <lineage>
        <taxon>Archaea</taxon>
        <taxon>Methanobacteriati</taxon>
        <taxon>Methanobacteriota</taxon>
        <taxon>Stenosarchaea group</taxon>
        <taxon>Halobacteria</taxon>
        <taxon>Halobacteriales</taxon>
        <taxon>Haloarculaceae</taxon>
        <taxon>Halapricum</taxon>
    </lineage>
</organism>
<keyword evidence="1" id="KW-0472">Membrane</keyword>
<accession>A0A897N6I6</accession>
<protein>
    <submittedName>
        <fullName evidence="2">Putative exporter of the RND superfamily</fullName>
    </submittedName>
</protein>
<feature type="transmembrane region" description="Helical" evidence="1">
    <location>
        <begin position="134"/>
        <end position="154"/>
    </location>
</feature>
<dbReference type="RefSeq" id="WP_229111469.1">
    <property type="nucleotide sequence ID" value="NZ_CP064788.1"/>
</dbReference>
<gene>
    <name evidence="2" type="ORF">HSR122_0923</name>
</gene>
<dbReference type="GeneID" id="68851573"/>
<evidence type="ECO:0000313" key="2">
    <source>
        <dbReference type="EMBL" id="QSG08327.1"/>
    </source>
</evidence>
<name>A0A897N6I6_9EURY</name>
<dbReference type="Proteomes" id="UP000662973">
    <property type="component" value="Chromosome"/>
</dbReference>
<dbReference type="KEGG" id="hds:HSR122_0923"/>
<dbReference type="EMBL" id="CP064788">
    <property type="protein sequence ID" value="QSG08327.1"/>
    <property type="molecule type" value="Genomic_DNA"/>
</dbReference>
<reference evidence="2 3" key="1">
    <citation type="submission" date="2020-11" db="EMBL/GenBank/DDBJ databases">
        <title>Carbohydrate-dependent, anaerobic sulfur respiration: A novel catabolism in halophilic archaea.</title>
        <authorList>
            <person name="Sorokin D.Y."/>
            <person name="Messina E."/>
            <person name="Smedile F."/>
            <person name="La Cono V."/>
            <person name="Hallsworth J.E."/>
            <person name="Yakimov M.M."/>
        </authorList>
    </citation>
    <scope>NUCLEOTIDE SEQUENCE [LARGE SCALE GENOMIC DNA]</scope>
    <source>
        <strain evidence="2 3">HSR12-2</strain>
    </source>
</reference>
<dbReference type="SUPFAM" id="SSF82866">
    <property type="entry name" value="Multidrug efflux transporter AcrB transmembrane domain"/>
    <property type="match status" value="1"/>
</dbReference>
<keyword evidence="3" id="KW-1185">Reference proteome</keyword>
<evidence type="ECO:0000256" key="1">
    <source>
        <dbReference type="SAM" id="Phobius"/>
    </source>
</evidence>
<feature type="transmembrane region" description="Helical" evidence="1">
    <location>
        <begin position="92"/>
        <end position="114"/>
    </location>
</feature>
<keyword evidence="1" id="KW-1133">Transmembrane helix</keyword>
<sequence>MSERSTSSPGERLLALALTTLVVAGSIAGAVTVSTGIASAANSGSVGGGRRKTYHDIPVSGEGIVNFDAEATGDTIVVAVVMLVGSMPVPGIAFNALTATILAITIGLGVAYSVHVVHRFIDEYDEQGDVHESLLTTLSGTGGVTAIVVLPLALRAWARVFG</sequence>
<dbReference type="Gene3D" id="1.20.1640.10">
    <property type="entry name" value="Multidrug efflux transporter AcrB transmembrane domain"/>
    <property type="match status" value="1"/>
</dbReference>